<reference evidence="3 4" key="1">
    <citation type="journal article" date="2018" name="Science">
        <title>The opium poppy genome and morphinan production.</title>
        <authorList>
            <person name="Guo L."/>
            <person name="Winzer T."/>
            <person name="Yang X."/>
            <person name="Li Y."/>
            <person name="Ning Z."/>
            <person name="He Z."/>
            <person name="Teodor R."/>
            <person name="Lu Y."/>
            <person name="Bowser T.A."/>
            <person name="Graham I.A."/>
            <person name="Ye K."/>
        </authorList>
    </citation>
    <scope>NUCLEOTIDE SEQUENCE [LARGE SCALE GENOMIC DNA]</scope>
    <source>
        <strain evidence="4">cv. HN1</strain>
        <tissue evidence="3">Leaves</tissue>
    </source>
</reference>
<gene>
    <name evidence="3" type="ORF">C5167_051007</name>
</gene>
<keyword evidence="4" id="KW-1185">Reference proteome</keyword>
<feature type="signal peptide" evidence="2">
    <location>
        <begin position="1"/>
        <end position="19"/>
    </location>
</feature>
<evidence type="ECO:0000256" key="1">
    <source>
        <dbReference type="SAM" id="MobiDB-lite"/>
    </source>
</evidence>
<evidence type="ECO:0000256" key="2">
    <source>
        <dbReference type="SAM" id="SignalP"/>
    </source>
</evidence>
<name>A0A4Y7KUE9_PAPSO</name>
<dbReference type="EMBL" id="CM010722">
    <property type="protein sequence ID" value="RZC75525.1"/>
    <property type="molecule type" value="Genomic_DNA"/>
</dbReference>
<evidence type="ECO:0000313" key="3">
    <source>
        <dbReference type="EMBL" id="RZC75525.1"/>
    </source>
</evidence>
<dbReference type="OrthoDB" id="1938562at2759"/>
<feature type="compositionally biased region" description="Pro residues" evidence="1">
    <location>
        <begin position="55"/>
        <end position="79"/>
    </location>
</feature>
<dbReference type="Gramene" id="RZC75525">
    <property type="protein sequence ID" value="RZC75525"/>
    <property type="gene ID" value="C5167_051007"/>
</dbReference>
<dbReference type="InterPro" id="IPR017900">
    <property type="entry name" value="4Fe4S_Fe_S_CS"/>
</dbReference>
<dbReference type="OMA" id="FPFYHYN"/>
<sequence length="169" mass="18194">MAKLLQILLSVLLVHLIYASTAKAGRMTIKVKEQIMCTMCDACENPCEPPIAYASPPPPPTPSPPPPTPTTDCPPPPSQSTPVYYYSPPPPSTPSYTPYTPPAIGGLIKPPPNGYNIYPGPPPPNPIVPYFPFYFHAPPPPSYSSSANLIKTKSYFSAISLVLVLLCLF</sequence>
<dbReference type="PROSITE" id="PS00198">
    <property type="entry name" value="4FE4S_FER_1"/>
    <property type="match status" value="1"/>
</dbReference>
<organism evidence="3 4">
    <name type="scientific">Papaver somniferum</name>
    <name type="common">Opium poppy</name>
    <dbReference type="NCBI Taxonomy" id="3469"/>
    <lineage>
        <taxon>Eukaryota</taxon>
        <taxon>Viridiplantae</taxon>
        <taxon>Streptophyta</taxon>
        <taxon>Embryophyta</taxon>
        <taxon>Tracheophyta</taxon>
        <taxon>Spermatophyta</taxon>
        <taxon>Magnoliopsida</taxon>
        <taxon>Ranunculales</taxon>
        <taxon>Papaveraceae</taxon>
        <taxon>Papaveroideae</taxon>
        <taxon>Papaver</taxon>
    </lineage>
</organism>
<keyword evidence="2" id="KW-0732">Signal</keyword>
<evidence type="ECO:0000313" key="4">
    <source>
        <dbReference type="Proteomes" id="UP000316621"/>
    </source>
</evidence>
<feature type="region of interest" description="Disordered" evidence="1">
    <location>
        <begin position="54"/>
        <end position="98"/>
    </location>
</feature>
<evidence type="ECO:0008006" key="5">
    <source>
        <dbReference type="Google" id="ProtNLM"/>
    </source>
</evidence>
<dbReference type="PRINTS" id="PR01217">
    <property type="entry name" value="PRICHEXTENSN"/>
</dbReference>
<accession>A0A4Y7KUE9</accession>
<feature type="chain" id="PRO_5021209362" description="4Fe-4S ferredoxin-type domain-containing protein" evidence="2">
    <location>
        <begin position="20"/>
        <end position="169"/>
    </location>
</feature>
<dbReference type="Proteomes" id="UP000316621">
    <property type="component" value="Chromosome 8"/>
</dbReference>
<dbReference type="PANTHER" id="PTHR37702">
    <property type="entry name" value="PROLINE-RICH FAMILY PROTEIN"/>
    <property type="match status" value="1"/>
</dbReference>
<proteinExistence type="predicted"/>
<protein>
    <recommendedName>
        <fullName evidence="5">4Fe-4S ferredoxin-type domain-containing protein</fullName>
    </recommendedName>
</protein>
<dbReference type="PANTHER" id="PTHR37702:SF9">
    <property type="entry name" value="PROLINE-RICH FAMILY PROTEIN"/>
    <property type="match status" value="1"/>
</dbReference>
<dbReference type="AlphaFoldDB" id="A0A4Y7KUE9"/>
<dbReference type="STRING" id="3469.A0A4Y7KUE9"/>